<gene>
    <name evidence="1" type="ORF">QFC24_001465</name>
</gene>
<keyword evidence="2" id="KW-1185">Reference proteome</keyword>
<reference evidence="1" key="1">
    <citation type="submission" date="2023-04" db="EMBL/GenBank/DDBJ databases">
        <title>Draft Genome sequencing of Naganishia species isolated from polar environments using Oxford Nanopore Technology.</title>
        <authorList>
            <person name="Leo P."/>
            <person name="Venkateswaran K."/>
        </authorList>
    </citation>
    <scope>NUCLEOTIDE SEQUENCE</scope>
    <source>
        <strain evidence="1">DBVPG 5303</strain>
    </source>
</reference>
<organism evidence="1 2">
    <name type="scientific">Naganishia onofrii</name>
    <dbReference type="NCBI Taxonomy" id="1851511"/>
    <lineage>
        <taxon>Eukaryota</taxon>
        <taxon>Fungi</taxon>
        <taxon>Dikarya</taxon>
        <taxon>Basidiomycota</taxon>
        <taxon>Agaricomycotina</taxon>
        <taxon>Tremellomycetes</taxon>
        <taxon>Filobasidiales</taxon>
        <taxon>Filobasidiaceae</taxon>
        <taxon>Naganishia</taxon>
    </lineage>
</organism>
<evidence type="ECO:0000313" key="2">
    <source>
        <dbReference type="Proteomes" id="UP001234202"/>
    </source>
</evidence>
<dbReference type="Proteomes" id="UP001234202">
    <property type="component" value="Unassembled WGS sequence"/>
</dbReference>
<protein>
    <submittedName>
        <fullName evidence="1">Uncharacterized protein</fullName>
    </submittedName>
</protein>
<name>A0ACC2XVE0_9TREE</name>
<dbReference type="EMBL" id="JASBWV010000003">
    <property type="protein sequence ID" value="KAJ9127227.1"/>
    <property type="molecule type" value="Genomic_DNA"/>
</dbReference>
<evidence type="ECO:0000313" key="1">
    <source>
        <dbReference type="EMBL" id="KAJ9127227.1"/>
    </source>
</evidence>
<sequence>MPPSVANKTTLKRINKEIADIQKAQKSGEMGDILLQPDETNMHRWTGWLPGPPGSPYEGGHFEVAIELPKDYPFTPPKLQWITPIYHCNISMSTGAICLDTLKNNWSPALSIFKVMLSLSALLCEPNPDDPLVREIAMQWRKSRPEHDRKAAQLTKEQACSPANLAKRQRLKDGLTQTYGTAEPSTSTGVSASSSAATASPRPSHAMPTTTASGRPLASSSRVASSASLRTSRSASTNEVVDIIDLDGNDDDTFSSAAGTTNGSNDVRAGQRRRLDGGDESGHGRRVRSRLSENAAEGSNASNGNATGSAQDELIILD</sequence>
<comment type="caution">
    <text evidence="1">The sequence shown here is derived from an EMBL/GenBank/DDBJ whole genome shotgun (WGS) entry which is preliminary data.</text>
</comment>
<accession>A0ACC2XVE0</accession>
<proteinExistence type="predicted"/>